<evidence type="ECO:0000313" key="2">
    <source>
        <dbReference type="Proteomes" id="UP001607303"/>
    </source>
</evidence>
<comment type="caution">
    <text evidence="1">The sequence shown here is derived from an EMBL/GenBank/DDBJ whole genome shotgun (WGS) entry which is preliminary data.</text>
</comment>
<dbReference type="Proteomes" id="UP001607303">
    <property type="component" value="Unassembled WGS sequence"/>
</dbReference>
<gene>
    <name evidence="1" type="ORF">V1477_021338</name>
</gene>
<proteinExistence type="predicted"/>
<organism evidence="1 2">
    <name type="scientific">Vespula maculifrons</name>
    <name type="common">Eastern yellow jacket</name>
    <name type="synonym">Wasp</name>
    <dbReference type="NCBI Taxonomy" id="7453"/>
    <lineage>
        <taxon>Eukaryota</taxon>
        <taxon>Metazoa</taxon>
        <taxon>Ecdysozoa</taxon>
        <taxon>Arthropoda</taxon>
        <taxon>Hexapoda</taxon>
        <taxon>Insecta</taxon>
        <taxon>Pterygota</taxon>
        <taxon>Neoptera</taxon>
        <taxon>Endopterygota</taxon>
        <taxon>Hymenoptera</taxon>
        <taxon>Apocrita</taxon>
        <taxon>Aculeata</taxon>
        <taxon>Vespoidea</taxon>
        <taxon>Vespidae</taxon>
        <taxon>Vespinae</taxon>
        <taxon>Vespula</taxon>
    </lineage>
</organism>
<dbReference type="EMBL" id="JAYRBN010000119">
    <property type="protein sequence ID" value="KAL2719844.1"/>
    <property type="molecule type" value="Genomic_DNA"/>
</dbReference>
<reference evidence="1 2" key="1">
    <citation type="journal article" date="2024" name="Ann. Entomol. Soc. Am.">
        <title>Genomic analyses of the southern and eastern yellowjacket wasps (Hymenoptera: Vespidae) reveal evolutionary signatures of social life.</title>
        <authorList>
            <person name="Catto M.A."/>
            <person name="Caine P.B."/>
            <person name="Orr S.E."/>
            <person name="Hunt B.G."/>
            <person name="Goodisman M.A.D."/>
        </authorList>
    </citation>
    <scope>NUCLEOTIDE SEQUENCE [LARGE SCALE GENOMIC DNA]</scope>
    <source>
        <strain evidence="1">232</strain>
        <tissue evidence="1">Head and thorax</tissue>
    </source>
</reference>
<evidence type="ECO:0000313" key="1">
    <source>
        <dbReference type="EMBL" id="KAL2719844.1"/>
    </source>
</evidence>
<keyword evidence="2" id="KW-1185">Reference proteome</keyword>
<sequence>MLKIKAFTTILSTCQISVNRDFKLFYIPHEELSIDESLVGTLCHFSITQYLSDKKHHRWNIKF</sequence>
<dbReference type="AlphaFoldDB" id="A0ABD2AGU8"/>
<name>A0ABD2AGU8_VESMC</name>
<accession>A0ABD2AGU8</accession>
<protein>
    <submittedName>
        <fullName evidence="1">PiggyBac transposable element-derived protein 4-like</fullName>
    </submittedName>
</protein>